<dbReference type="Proteomes" id="UP001314229">
    <property type="component" value="Unassembled WGS sequence"/>
</dbReference>
<sequence length="214" mass="23376">MCRPDSVLIQAPVSHSPLRLRCLFAQPKAVTGSLWLALFICLRSSRPVAAEVTDWVNGCEPVCKKEGGGVGGVVDRGAGMNDSEDQGALSQENSSEELAVRDRDAPLTHRGASEYNSSNLRVFGFGFHFADILTVLDSSASLSLFNASELFPSRSHLSDQSFIGFLVKCSITAVRVILVTSLINYEDKSLTDITRYQAQLTLVLYTDYGFYGRL</sequence>
<evidence type="ECO:0000313" key="2">
    <source>
        <dbReference type="EMBL" id="CAK6957347.1"/>
    </source>
</evidence>
<dbReference type="EMBL" id="CAWUFR010000029">
    <property type="protein sequence ID" value="CAK6957347.1"/>
    <property type="molecule type" value="Genomic_DNA"/>
</dbReference>
<name>A0AAV1NFQ3_SCOSC</name>
<protein>
    <submittedName>
        <fullName evidence="2">Uncharacterized protein</fullName>
    </submittedName>
</protein>
<keyword evidence="3" id="KW-1185">Reference proteome</keyword>
<accession>A0AAV1NFQ3</accession>
<proteinExistence type="predicted"/>
<organism evidence="2 3">
    <name type="scientific">Scomber scombrus</name>
    <name type="common">Atlantic mackerel</name>
    <name type="synonym">Scomber vernalis</name>
    <dbReference type="NCBI Taxonomy" id="13677"/>
    <lineage>
        <taxon>Eukaryota</taxon>
        <taxon>Metazoa</taxon>
        <taxon>Chordata</taxon>
        <taxon>Craniata</taxon>
        <taxon>Vertebrata</taxon>
        <taxon>Euteleostomi</taxon>
        <taxon>Actinopterygii</taxon>
        <taxon>Neopterygii</taxon>
        <taxon>Teleostei</taxon>
        <taxon>Neoteleostei</taxon>
        <taxon>Acanthomorphata</taxon>
        <taxon>Pelagiaria</taxon>
        <taxon>Scombriformes</taxon>
        <taxon>Scombridae</taxon>
        <taxon>Scomber</taxon>
    </lineage>
</organism>
<evidence type="ECO:0000256" key="1">
    <source>
        <dbReference type="SAM" id="MobiDB-lite"/>
    </source>
</evidence>
<feature type="region of interest" description="Disordered" evidence="1">
    <location>
        <begin position="74"/>
        <end position="99"/>
    </location>
</feature>
<gene>
    <name evidence="2" type="ORF">FSCOSCO3_A010797</name>
</gene>
<evidence type="ECO:0000313" key="3">
    <source>
        <dbReference type="Proteomes" id="UP001314229"/>
    </source>
</evidence>
<comment type="caution">
    <text evidence="2">The sequence shown here is derived from an EMBL/GenBank/DDBJ whole genome shotgun (WGS) entry which is preliminary data.</text>
</comment>
<dbReference type="AlphaFoldDB" id="A0AAV1NFQ3"/>
<reference evidence="2 3" key="1">
    <citation type="submission" date="2024-01" db="EMBL/GenBank/DDBJ databases">
        <authorList>
            <person name="Alioto T."/>
            <person name="Alioto T."/>
            <person name="Gomez Garrido J."/>
        </authorList>
    </citation>
    <scope>NUCLEOTIDE SEQUENCE [LARGE SCALE GENOMIC DNA]</scope>
</reference>